<dbReference type="OrthoDB" id="76388at2759"/>
<dbReference type="GO" id="GO:0005576">
    <property type="term" value="C:extracellular region"/>
    <property type="evidence" value="ECO:0007669"/>
    <property type="project" value="TreeGrafter"/>
</dbReference>
<dbReference type="SUPFAM" id="SSF51445">
    <property type="entry name" value="(Trans)glycosidases"/>
    <property type="match status" value="1"/>
</dbReference>
<dbReference type="GO" id="GO:0008061">
    <property type="term" value="F:chitin binding"/>
    <property type="evidence" value="ECO:0007669"/>
    <property type="project" value="InterPro"/>
</dbReference>
<reference evidence="2 3" key="2">
    <citation type="submission" date="2018-11" db="EMBL/GenBank/DDBJ databases">
        <authorList>
            <consortium name="Pathogen Informatics"/>
        </authorList>
    </citation>
    <scope>NUCLEOTIDE SEQUENCE [LARGE SCALE GENOMIC DNA]</scope>
</reference>
<dbReference type="Gene3D" id="3.20.20.80">
    <property type="entry name" value="Glycosidases"/>
    <property type="match status" value="1"/>
</dbReference>
<dbReference type="InterPro" id="IPR001223">
    <property type="entry name" value="Glyco_hydro18_cat"/>
</dbReference>
<dbReference type="PANTHER" id="PTHR11177:SF317">
    <property type="entry name" value="CHITINASE 12-RELATED"/>
    <property type="match status" value="1"/>
</dbReference>
<dbReference type="PROSITE" id="PS51910">
    <property type="entry name" value="GH18_2"/>
    <property type="match status" value="1"/>
</dbReference>
<dbReference type="GO" id="GO:0004568">
    <property type="term" value="F:chitinase activity"/>
    <property type="evidence" value="ECO:0007669"/>
    <property type="project" value="TreeGrafter"/>
</dbReference>
<name>A0A0N5CPK4_THECL</name>
<gene>
    <name evidence="2" type="ORF">TCLT_LOCUS2151</name>
</gene>
<evidence type="ECO:0000259" key="1">
    <source>
        <dbReference type="PROSITE" id="PS51910"/>
    </source>
</evidence>
<accession>A0A0N5CPK4</accession>
<dbReference type="WBParaSite" id="TCLT_0000215001-mRNA-1">
    <property type="protein sequence ID" value="TCLT_0000215001-mRNA-1"/>
    <property type="gene ID" value="TCLT_0000215001"/>
</dbReference>
<dbReference type="GO" id="GO:0006032">
    <property type="term" value="P:chitin catabolic process"/>
    <property type="evidence" value="ECO:0007669"/>
    <property type="project" value="TreeGrafter"/>
</dbReference>
<dbReference type="GO" id="GO:0005975">
    <property type="term" value="P:carbohydrate metabolic process"/>
    <property type="evidence" value="ECO:0007669"/>
    <property type="project" value="InterPro"/>
</dbReference>
<organism evidence="4">
    <name type="scientific">Thelazia callipaeda</name>
    <name type="common">Oriental eyeworm</name>
    <name type="synonym">Parasitic nematode</name>
    <dbReference type="NCBI Taxonomy" id="103827"/>
    <lineage>
        <taxon>Eukaryota</taxon>
        <taxon>Metazoa</taxon>
        <taxon>Ecdysozoa</taxon>
        <taxon>Nematoda</taxon>
        <taxon>Chromadorea</taxon>
        <taxon>Rhabditida</taxon>
        <taxon>Spirurina</taxon>
        <taxon>Spiruromorpha</taxon>
        <taxon>Thelazioidea</taxon>
        <taxon>Thelaziidae</taxon>
        <taxon>Thelazia</taxon>
    </lineage>
</organism>
<evidence type="ECO:0000313" key="4">
    <source>
        <dbReference type="WBParaSite" id="TCLT_0000215001-mRNA-1"/>
    </source>
</evidence>
<dbReference type="PANTHER" id="PTHR11177">
    <property type="entry name" value="CHITINASE"/>
    <property type="match status" value="1"/>
</dbReference>
<dbReference type="EMBL" id="UYYF01000381">
    <property type="protein sequence ID" value="VDM97936.1"/>
    <property type="molecule type" value="Genomic_DNA"/>
</dbReference>
<protein>
    <submittedName>
        <fullName evidence="4">Chitinase-3-like protein 1</fullName>
    </submittedName>
</protein>
<dbReference type="OMA" id="NEMGKEY"/>
<sequence>MLEIISFRLRFLYCNVITWSDLEGIEAYRSDSIVFKQPTFWKDLSSNFRILRTELIIVSYIRGCYYTNWAQYRLESNGAFLPEDIASNLCTHILYAFASATAEGTAIPTEWNDEAIRSRPGLYARVVNLKNINPKLKVLLAFDGGALGSKAFSIIVQSIEKRKNFTKSTIAFVRKHKFDGIVLHWNEMGKEYEHANFIKEIKEAFMKESQFSSNEQLVLTIAGSAQKDSIDASYQVDFLAKNIDLLFLLAYDFHNGLEQTTDLPSKLYSSQKDAVDNVVSNFQKFSSIQSIFTAL</sequence>
<dbReference type="Proteomes" id="UP000276776">
    <property type="component" value="Unassembled WGS sequence"/>
</dbReference>
<evidence type="ECO:0000313" key="3">
    <source>
        <dbReference type="Proteomes" id="UP000276776"/>
    </source>
</evidence>
<evidence type="ECO:0000313" key="2">
    <source>
        <dbReference type="EMBL" id="VDM97936.1"/>
    </source>
</evidence>
<dbReference type="InterPro" id="IPR050314">
    <property type="entry name" value="Glycosyl_Hydrlase_18"/>
</dbReference>
<dbReference type="SMART" id="SM00636">
    <property type="entry name" value="Glyco_18"/>
    <property type="match status" value="1"/>
</dbReference>
<feature type="domain" description="GH18" evidence="1">
    <location>
        <begin position="60"/>
        <end position="295"/>
    </location>
</feature>
<dbReference type="InterPro" id="IPR017853">
    <property type="entry name" value="GH"/>
</dbReference>
<reference evidence="4" key="1">
    <citation type="submission" date="2016-04" db="UniProtKB">
        <authorList>
            <consortium name="WormBaseParasite"/>
        </authorList>
    </citation>
    <scope>IDENTIFICATION</scope>
</reference>
<dbReference type="STRING" id="103827.A0A0N5CPK4"/>
<keyword evidence="3" id="KW-1185">Reference proteome</keyword>
<dbReference type="AlphaFoldDB" id="A0A0N5CPK4"/>
<proteinExistence type="predicted"/>
<dbReference type="InterPro" id="IPR011583">
    <property type="entry name" value="Chitinase_II/V-like_cat"/>
</dbReference>
<dbReference type="Pfam" id="PF00704">
    <property type="entry name" value="Glyco_hydro_18"/>
    <property type="match status" value="1"/>
</dbReference>